<feature type="domain" description="DUF6545" evidence="2">
    <location>
        <begin position="270"/>
        <end position="331"/>
    </location>
</feature>
<sequence>MAIGFRLAAPPLSLSPQLASLVFVAYAIGSFTSAGVGRLANKRRVMVMTITLAYATGTAIMSAPVFTTWFDGWTGVSNFSTLLECVFEVGFACGAISLVTYWRFTAKRACQLVWRYSRTFFGVITLMTVLFLLSDIHGSDKLDFTTQYASQPTVSAFILVYLIPTTVAVAASTRGCGRAAKDPDIANVPWLRRVLRCLQIGVMFALLHLLGQYFALATVWFGWQHVDWVPPMMSGLSVVGFVPGAIAAVLPGIERLRPQLGLCAERWHVFTLLRPLHRALRFVNPEVVFVAKGKKFSPHHRVRRQMLELSEWRWTLAPRFDPRVRAAAERIGLDRGL</sequence>
<dbReference type="InterPro" id="IPR046675">
    <property type="entry name" value="DUF6545"/>
</dbReference>
<dbReference type="Pfam" id="PF20182">
    <property type="entry name" value="DUF6545"/>
    <property type="match status" value="1"/>
</dbReference>
<feature type="transmembrane region" description="Helical" evidence="1">
    <location>
        <begin position="116"/>
        <end position="134"/>
    </location>
</feature>
<accession>A0ABW3MBD3</accession>
<gene>
    <name evidence="3" type="ORF">ACFQ1S_19625</name>
</gene>
<feature type="transmembrane region" description="Helical" evidence="1">
    <location>
        <begin position="194"/>
        <end position="216"/>
    </location>
</feature>
<keyword evidence="1" id="KW-0472">Membrane</keyword>
<evidence type="ECO:0000256" key="1">
    <source>
        <dbReference type="SAM" id="Phobius"/>
    </source>
</evidence>
<organism evidence="3 4">
    <name type="scientific">Kibdelosporangium lantanae</name>
    <dbReference type="NCBI Taxonomy" id="1497396"/>
    <lineage>
        <taxon>Bacteria</taxon>
        <taxon>Bacillati</taxon>
        <taxon>Actinomycetota</taxon>
        <taxon>Actinomycetes</taxon>
        <taxon>Pseudonocardiales</taxon>
        <taxon>Pseudonocardiaceae</taxon>
        <taxon>Kibdelosporangium</taxon>
    </lineage>
</organism>
<protein>
    <submittedName>
        <fullName evidence="3">DUF6545 domain-containing protein</fullName>
    </submittedName>
</protein>
<evidence type="ECO:0000259" key="2">
    <source>
        <dbReference type="Pfam" id="PF20182"/>
    </source>
</evidence>
<keyword evidence="1" id="KW-0812">Transmembrane</keyword>
<feature type="transmembrane region" description="Helical" evidence="1">
    <location>
        <begin position="154"/>
        <end position="173"/>
    </location>
</feature>
<keyword evidence="1" id="KW-1133">Transmembrane helix</keyword>
<name>A0ABW3MBD3_9PSEU</name>
<evidence type="ECO:0000313" key="4">
    <source>
        <dbReference type="Proteomes" id="UP001597045"/>
    </source>
</evidence>
<feature type="transmembrane region" description="Helical" evidence="1">
    <location>
        <begin position="228"/>
        <end position="250"/>
    </location>
</feature>
<proteinExistence type="predicted"/>
<dbReference type="EMBL" id="JBHTIS010001152">
    <property type="protein sequence ID" value="MFD1047591.1"/>
    <property type="molecule type" value="Genomic_DNA"/>
</dbReference>
<keyword evidence="4" id="KW-1185">Reference proteome</keyword>
<comment type="caution">
    <text evidence="3">The sequence shown here is derived from an EMBL/GenBank/DDBJ whole genome shotgun (WGS) entry which is preliminary data.</text>
</comment>
<evidence type="ECO:0000313" key="3">
    <source>
        <dbReference type="EMBL" id="MFD1047591.1"/>
    </source>
</evidence>
<feature type="non-terminal residue" evidence="3">
    <location>
        <position position="337"/>
    </location>
</feature>
<dbReference type="Proteomes" id="UP001597045">
    <property type="component" value="Unassembled WGS sequence"/>
</dbReference>
<feature type="transmembrane region" description="Helical" evidence="1">
    <location>
        <begin position="47"/>
        <end position="66"/>
    </location>
</feature>
<reference evidence="4" key="1">
    <citation type="journal article" date="2019" name="Int. J. Syst. Evol. Microbiol.">
        <title>The Global Catalogue of Microorganisms (GCM) 10K type strain sequencing project: providing services to taxonomists for standard genome sequencing and annotation.</title>
        <authorList>
            <consortium name="The Broad Institute Genomics Platform"/>
            <consortium name="The Broad Institute Genome Sequencing Center for Infectious Disease"/>
            <person name="Wu L."/>
            <person name="Ma J."/>
        </authorList>
    </citation>
    <scope>NUCLEOTIDE SEQUENCE [LARGE SCALE GENOMIC DNA]</scope>
    <source>
        <strain evidence="4">JCM 31486</strain>
    </source>
</reference>
<feature type="transmembrane region" description="Helical" evidence="1">
    <location>
        <begin position="20"/>
        <end position="40"/>
    </location>
</feature>
<feature type="transmembrane region" description="Helical" evidence="1">
    <location>
        <begin position="86"/>
        <end position="104"/>
    </location>
</feature>